<organism evidence="2 3">
    <name type="scientific">Cuspidothrix issatschenkoi CHARLIE-1</name>
    <dbReference type="NCBI Taxonomy" id="2052836"/>
    <lineage>
        <taxon>Bacteria</taxon>
        <taxon>Bacillati</taxon>
        <taxon>Cyanobacteriota</taxon>
        <taxon>Cyanophyceae</taxon>
        <taxon>Nostocales</taxon>
        <taxon>Aphanizomenonaceae</taxon>
        <taxon>Cuspidothrix</taxon>
    </lineage>
</organism>
<evidence type="ECO:0000313" key="3">
    <source>
        <dbReference type="Proteomes" id="UP000239589"/>
    </source>
</evidence>
<keyword evidence="1" id="KW-1133">Transmembrane helix</keyword>
<protein>
    <submittedName>
        <fullName evidence="2">Uncharacterized protein</fullName>
    </submittedName>
</protein>
<accession>A0A2S6CP14</accession>
<evidence type="ECO:0000313" key="2">
    <source>
        <dbReference type="EMBL" id="PPJ61484.1"/>
    </source>
</evidence>
<keyword evidence="3" id="KW-1185">Reference proteome</keyword>
<dbReference type="EMBL" id="PGEM01000223">
    <property type="protein sequence ID" value="PPJ61484.1"/>
    <property type="molecule type" value="Genomic_DNA"/>
</dbReference>
<keyword evidence="1" id="KW-0472">Membrane</keyword>
<proteinExistence type="predicted"/>
<dbReference type="Proteomes" id="UP000239589">
    <property type="component" value="Unassembled WGS sequence"/>
</dbReference>
<gene>
    <name evidence="2" type="ORF">CUN59_20690</name>
</gene>
<sequence>MEQNKLRRWLFGIWILIVISLMILILFFNFSFLKQWWFIIICFLFCAFGGLLIDYFIPKQKKGNTNGNH</sequence>
<evidence type="ECO:0000256" key="1">
    <source>
        <dbReference type="SAM" id="Phobius"/>
    </source>
</evidence>
<reference evidence="2 3" key="1">
    <citation type="submission" date="2018-02" db="EMBL/GenBank/DDBJ databases">
        <title>Discovery of a pederin family compound in a non-symbiotic bloom-forming cyanobacterium.</title>
        <authorList>
            <person name="Kust A."/>
            <person name="Mares J."/>
            <person name="Jokela J."/>
            <person name="Urajova P."/>
            <person name="Hajek J."/>
            <person name="Saurav K."/>
            <person name="Voracova K."/>
            <person name="Fewer D.P."/>
            <person name="Haapaniemi E."/>
            <person name="Permi P."/>
            <person name="Rehakova K."/>
            <person name="Sivonen K."/>
            <person name="Hrouzek P."/>
        </authorList>
    </citation>
    <scope>NUCLEOTIDE SEQUENCE [LARGE SCALE GENOMIC DNA]</scope>
    <source>
        <strain evidence="2 3">CHARLIE-1</strain>
    </source>
</reference>
<feature type="transmembrane region" description="Helical" evidence="1">
    <location>
        <begin position="36"/>
        <end position="57"/>
    </location>
</feature>
<dbReference type="AlphaFoldDB" id="A0A2S6CP14"/>
<feature type="transmembrane region" description="Helical" evidence="1">
    <location>
        <begin position="9"/>
        <end position="30"/>
    </location>
</feature>
<comment type="caution">
    <text evidence="2">The sequence shown here is derived from an EMBL/GenBank/DDBJ whole genome shotgun (WGS) entry which is preliminary data.</text>
</comment>
<name>A0A2S6CP14_9CYAN</name>
<keyword evidence="1" id="KW-0812">Transmembrane</keyword>